<evidence type="ECO:0000313" key="3">
    <source>
        <dbReference type="Proteomes" id="UP000190080"/>
    </source>
</evidence>
<organism evidence="2 3">
    <name type="scientific">Clostridium oryzae</name>
    <dbReference type="NCBI Taxonomy" id="1450648"/>
    <lineage>
        <taxon>Bacteria</taxon>
        <taxon>Bacillati</taxon>
        <taxon>Bacillota</taxon>
        <taxon>Clostridia</taxon>
        <taxon>Eubacteriales</taxon>
        <taxon>Clostridiaceae</taxon>
        <taxon>Clostridium</taxon>
    </lineage>
</organism>
<feature type="transmembrane region" description="Helical" evidence="1">
    <location>
        <begin position="6"/>
        <end position="26"/>
    </location>
</feature>
<evidence type="ECO:0000256" key="1">
    <source>
        <dbReference type="SAM" id="Phobius"/>
    </source>
</evidence>
<dbReference type="AlphaFoldDB" id="A0A1V4IJX1"/>
<keyword evidence="1" id="KW-0812">Transmembrane</keyword>
<keyword evidence="1" id="KW-1133">Transmembrane helix</keyword>
<keyword evidence="3" id="KW-1185">Reference proteome</keyword>
<protein>
    <submittedName>
        <fullName evidence="2">Uncharacterized protein</fullName>
    </submittedName>
</protein>
<sequence length="36" mass="3880">MDPMTIIVIVIMAIFVAGGIYLNIVASKTGDKKNNK</sequence>
<dbReference type="EMBL" id="MZGV01000033">
    <property type="protein sequence ID" value="OPJ60311.1"/>
    <property type="molecule type" value="Genomic_DNA"/>
</dbReference>
<comment type="caution">
    <text evidence="2">The sequence shown here is derived from an EMBL/GenBank/DDBJ whole genome shotgun (WGS) entry which is preliminary data.</text>
</comment>
<dbReference type="Proteomes" id="UP000190080">
    <property type="component" value="Unassembled WGS sequence"/>
</dbReference>
<accession>A0A1V4IJX1</accession>
<name>A0A1V4IJX1_9CLOT</name>
<keyword evidence="1" id="KW-0472">Membrane</keyword>
<gene>
    <name evidence="2" type="ORF">CLORY_28860</name>
</gene>
<evidence type="ECO:0000313" key="2">
    <source>
        <dbReference type="EMBL" id="OPJ60311.1"/>
    </source>
</evidence>
<reference evidence="2 3" key="1">
    <citation type="submission" date="2017-03" db="EMBL/GenBank/DDBJ databases">
        <title>Genome sequence of Clostridium oryzae DSM 28571.</title>
        <authorList>
            <person name="Poehlein A."/>
            <person name="Daniel R."/>
        </authorList>
    </citation>
    <scope>NUCLEOTIDE SEQUENCE [LARGE SCALE GENOMIC DNA]</scope>
    <source>
        <strain evidence="2 3">DSM 28571</strain>
    </source>
</reference>
<proteinExistence type="predicted"/>